<evidence type="ECO:0000256" key="2">
    <source>
        <dbReference type="ARBA" id="ARBA00022475"/>
    </source>
</evidence>
<evidence type="ECO:0000313" key="10">
    <source>
        <dbReference type="Proteomes" id="UP000316500"/>
    </source>
</evidence>
<dbReference type="NCBIfam" id="TIGR00360">
    <property type="entry name" value="ComEC_N-term"/>
    <property type="match status" value="1"/>
</dbReference>
<feature type="region of interest" description="Disordered" evidence="6">
    <location>
        <begin position="536"/>
        <end position="565"/>
    </location>
</feature>
<accession>A0A558HBG1</accession>
<organism evidence="9 10">
    <name type="scientific">Paenarthrobacter nitroguajacolicus</name>
    <name type="common">Arthrobacter nitroguajacolicus</name>
    <dbReference type="NCBI Taxonomy" id="211146"/>
    <lineage>
        <taxon>Bacteria</taxon>
        <taxon>Bacillati</taxon>
        <taxon>Actinomycetota</taxon>
        <taxon>Actinomycetes</taxon>
        <taxon>Micrococcales</taxon>
        <taxon>Micrococcaceae</taxon>
        <taxon>Paenarthrobacter</taxon>
    </lineage>
</organism>
<evidence type="ECO:0000256" key="4">
    <source>
        <dbReference type="ARBA" id="ARBA00022989"/>
    </source>
</evidence>
<dbReference type="PANTHER" id="PTHR30619:SF7">
    <property type="entry name" value="BETA-LACTAMASE DOMAIN PROTEIN"/>
    <property type="match status" value="1"/>
</dbReference>
<gene>
    <name evidence="9" type="ORF">FQP90_03610</name>
</gene>
<comment type="subcellular location">
    <subcellularLocation>
        <location evidence="1">Cell membrane</location>
        <topology evidence="1">Multi-pass membrane protein</topology>
    </subcellularLocation>
</comment>
<dbReference type="AlphaFoldDB" id="A0A558HBG1"/>
<dbReference type="Pfam" id="PF03772">
    <property type="entry name" value="Competence"/>
    <property type="match status" value="1"/>
</dbReference>
<dbReference type="InterPro" id="IPR004477">
    <property type="entry name" value="ComEC_N"/>
</dbReference>
<keyword evidence="3 7" id="KW-0812">Transmembrane</keyword>
<feature type="transmembrane region" description="Helical" evidence="7">
    <location>
        <begin position="249"/>
        <end position="269"/>
    </location>
</feature>
<feature type="transmembrane region" description="Helical" evidence="7">
    <location>
        <begin position="7"/>
        <end position="26"/>
    </location>
</feature>
<keyword evidence="5 7" id="KW-0472">Membrane</keyword>
<dbReference type="PANTHER" id="PTHR30619">
    <property type="entry name" value="DNA INTERNALIZATION/COMPETENCE PROTEIN COMEC/REC2"/>
    <property type="match status" value="1"/>
</dbReference>
<sequence>MAKRLDLRLVPVVLVTWSVALAGGFISAAWSAALAVALIVMGAAFLVLGRRRGPSGVRARTIFATLALACVLGAAVAVHCGITAGMRESGPLAPAIEDRDGVVIHLLITGSPASAPTPGHSGENRWMVAARLIDFTSRASVVRGSADIIVTGGSGWEDVRAGQSVRTTGTLKPVREGQSEAALLSASSDPVVTGSGFDVRQTSADVRKRFVSAADWLPSDPAGLLPGMVTGDTSSLPESLETAMRTTGMTHLTAVSGANCSLILGGFVLLARCFRLVRPAAGVFAACGLLSFVMMVGPDPSVLRAAVMGAVGLAAVTGGRRGRSLTFLCLATAILLLLDPGMAANVGFVLSVLATLGIVLLATRIASWIPAWVPRWLAAGIAVPLSAQLLCGPVIVALQPQFTPYALIANVVAGPFVAPVTILGTIAVPLAAASSWLAAAPVAVAGACAAAVAGVARLFAGLPGSALPWAEGPVGIVAMVLSSLVTLLAVWMALHPAGVVRYVMALHGSVVGLLERGAWRRHGRLEPCKETSGRNQLWLLPKTPGPRASRRTPSAGGTRHRPPSS</sequence>
<dbReference type="OrthoDB" id="7177610at2"/>
<dbReference type="Proteomes" id="UP000316500">
    <property type="component" value="Unassembled WGS sequence"/>
</dbReference>
<evidence type="ECO:0000256" key="6">
    <source>
        <dbReference type="SAM" id="MobiDB-lite"/>
    </source>
</evidence>
<feature type="transmembrane region" description="Helical" evidence="7">
    <location>
        <begin position="472"/>
        <end position="494"/>
    </location>
</feature>
<dbReference type="GO" id="GO:0005886">
    <property type="term" value="C:plasma membrane"/>
    <property type="evidence" value="ECO:0007669"/>
    <property type="project" value="UniProtKB-SubCell"/>
</dbReference>
<protein>
    <submittedName>
        <fullName evidence="9">ComEC/Rec2 family competence protein</fullName>
    </submittedName>
</protein>
<dbReference type="InterPro" id="IPR052159">
    <property type="entry name" value="Competence_DNA_uptake"/>
</dbReference>
<feature type="transmembrane region" description="Helical" evidence="7">
    <location>
        <begin position="276"/>
        <end position="296"/>
    </location>
</feature>
<dbReference type="RefSeq" id="WP_144648358.1">
    <property type="nucleotide sequence ID" value="NZ_VNFK01000002.1"/>
</dbReference>
<evidence type="ECO:0000256" key="1">
    <source>
        <dbReference type="ARBA" id="ARBA00004651"/>
    </source>
</evidence>
<evidence type="ECO:0000256" key="3">
    <source>
        <dbReference type="ARBA" id="ARBA00022692"/>
    </source>
</evidence>
<feature type="transmembrane region" description="Helical" evidence="7">
    <location>
        <begin position="32"/>
        <end position="49"/>
    </location>
</feature>
<feature type="transmembrane region" description="Helical" evidence="7">
    <location>
        <begin position="437"/>
        <end position="460"/>
    </location>
</feature>
<comment type="caution">
    <text evidence="9">The sequence shown here is derived from an EMBL/GenBank/DDBJ whole genome shotgun (WGS) entry which is preliminary data.</text>
</comment>
<evidence type="ECO:0000259" key="8">
    <source>
        <dbReference type="Pfam" id="PF03772"/>
    </source>
</evidence>
<feature type="transmembrane region" description="Helical" evidence="7">
    <location>
        <begin position="61"/>
        <end position="84"/>
    </location>
</feature>
<keyword evidence="4 7" id="KW-1133">Transmembrane helix</keyword>
<feature type="transmembrane region" description="Helical" evidence="7">
    <location>
        <begin position="348"/>
        <end position="369"/>
    </location>
</feature>
<keyword evidence="2" id="KW-1003">Cell membrane</keyword>
<evidence type="ECO:0000313" key="9">
    <source>
        <dbReference type="EMBL" id="TVU66469.1"/>
    </source>
</evidence>
<proteinExistence type="predicted"/>
<dbReference type="EMBL" id="VNFK01000002">
    <property type="protein sequence ID" value="TVU66469.1"/>
    <property type="molecule type" value="Genomic_DNA"/>
</dbReference>
<evidence type="ECO:0000256" key="5">
    <source>
        <dbReference type="ARBA" id="ARBA00023136"/>
    </source>
</evidence>
<feature type="transmembrane region" description="Helical" evidence="7">
    <location>
        <begin position="376"/>
        <end position="399"/>
    </location>
</feature>
<feature type="transmembrane region" description="Helical" evidence="7">
    <location>
        <begin position="405"/>
        <end position="430"/>
    </location>
</feature>
<name>A0A558HBG1_PAENT</name>
<evidence type="ECO:0000256" key="7">
    <source>
        <dbReference type="SAM" id="Phobius"/>
    </source>
</evidence>
<feature type="domain" description="ComEC/Rec2-related protein" evidence="8">
    <location>
        <begin position="228"/>
        <end position="492"/>
    </location>
</feature>
<reference evidence="9 10" key="1">
    <citation type="submission" date="2019-07" db="EMBL/GenBank/DDBJ databases">
        <title>Diversity of Bacteria from Kongsfjorden, Arctic.</title>
        <authorList>
            <person name="Yu Y."/>
        </authorList>
    </citation>
    <scope>NUCLEOTIDE SEQUENCE [LARGE SCALE GENOMIC DNA]</scope>
    <source>
        <strain evidence="9 10">SM1928</strain>
    </source>
</reference>